<dbReference type="Proteomes" id="UP000033607">
    <property type="component" value="Unassembled WGS sequence"/>
</dbReference>
<protein>
    <submittedName>
        <fullName evidence="1">Uncharacterized protein</fullName>
    </submittedName>
</protein>
<dbReference type="RefSeq" id="WP_049558009.1">
    <property type="nucleotide sequence ID" value="NZ_LATL02000053.1"/>
</dbReference>
<evidence type="ECO:0000313" key="1">
    <source>
        <dbReference type="EMBL" id="KMW70841.1"/>
    </source>
</evidence>
<dbReference type="AlphaFoldDB" id="A0A0J9EXK6"/>
<accession>A0A0J9EXK6</accession>
<name>A0A0J9EXK6_9CYAN</name>
<sequence length="132" mass="15246">WKDRRKSGILTSEAVKQPVAVRYGWANNPVGNLYNEADLPAFPFRTDNWLLNWDKSRFEAMSLLELAAYIQRNIQPSQLEIKSVWDEVYQGIQTNNKGLASQRLQTLINQKLEDEKLAIALQVLLEKLEFPS</sequence>
<gene>
    <name evidence="1" type="ORF">WN50_32345</name>
</gene>
<comment type="caution">
    <text evidence="1">The sequence shown here is derived from an EMBL/GenBank/DDBJ whole genome shotgun (WGS) entry which is preliminary data.</text>
</comment>
<proteinExistence type="predicted"/>
<reference evidence="1 2" key="1">
    <citation type="submission" date="2015-06" db="EMBL/GenBank/DDBJ databases">
        <title>Draft genome assembly of filamentous brackish cyanobacterium Limnoraphis robusta strain CS-951.</title>
        <authorList>
            <person name="Willis A."/>
            <person name="Parks M."/>
            <person name="Burford M.A."/>
        </authorList>
    </citation>
    <scope>NUCLEOTIDE SEQUENCE [LARGE SCALE GENOMIC DNA]</scope>
    <source>
        <strain evidence="1 2">CS-951</strain>
    </source>
</reference>
<organism evidence="1 2">
    <name type="scientific">Limnoraphis robusta CS-951</name>
    <dbReference type="NCBI Taxonomy" id="1637645"/>
    <lineage>
        <taxon>Bacteria</taxon>
        <taxon>Bacillati</taxon>
        <taxon>Cyanobacteriota</taxon>
        <taxon>Cyanophyceae</taxon>
        <taxon>Oscillatoriophycideae</taxon>
        <taxon>Oscillatoriales</taxon>
        <taxon>Sirenicapillariaceae</taxon>
        <taxon>Limnoraphis</taxon>
    </lineage>
</organism>
<dbReference type="EMBL" id="LATL02000053">
    <property type="protein sequence ID" value="KMW70841.1"/>
    <property type="molecule type" value="Genomic_DNA"/>
</dbReference>
<feature type="non-terminal residue" evidence="1">
    <location>
        <position position="1"/>
    </location>
</feature>
<evidence type="ECO:0000313" key="2">
    <source>
        <dbReference type="Proteomes" id="UP000033607"/>
    </source>
</evidence>